<evidence type="ECO:0000313" key="3">
    <source>
        <dbReference type="Proteomes" id="UP000012672"/>
    </source>
</evidence>
<gene>
    <name evidence="2" type="ORF">MMALV_07940</name>
</gene>
<keyword evidence="1" id="KW-1133">Transmembrane helix</keyword>
<dbReference type="HOGENOM" id="CLU_3194324_0_0_2"/>
<dbReference type="STRING" id="1236689.MMALV_07940"/>
<reference evidence="2 3" key="1">
    <citation type="journal article" date="2012" name="J. Bacteriol.">
        <title>Genome sequence of 'Candidatus Methanomethylophilus alvus' Mx1201, a methanogenic archaeon from the human gut belonging to a seventh order of methanogens.</title>
        <authorList>
            <person name="Borrel G."/>
            <person name="Harris H.M."/>
            <person name="Tottey W."/>
            <person name="Mihajlovski A."/>
            <person name="Parisot N."/>
            <person name="Peyretaillade E."/>
            <person name="Peyret P."/>
            <person name="Gribaldo S."/>
            <person name="O'Toole P.W."/>
            <person name="Brugere J.F."/>
        </authorList>
    </citation>
    <scope>NUCLEOTIDE SEQUENCE [LARGE SCALE GENOMIC DNA]</scope>
    <source>
        <strain evidence="2 3">Mx1201</strain>
    </source>
</reference>
<dbReference type="KEGG" id="max:MMALV_07940"/>
<sequence>MTMAGMSPEQWDKLVKDLEFNHKVDMWLTRFMVAGCIAVLIYFGV</sequence>
<dbReference type="EMBL" id="CP004049">
    <property type="protein sequence ID" value="AGI85532.1"/>
    <property type="molecule type" value="Genomic_DNA"/>
</dbReference>
<evidence type="ECO:0000256" key="1">
    <source>
        <dbReference type="SAM" id="Phobius"/>
    </source>
</evidence>
<dbReference type="Proteomes" id="UP000012672">
    <property type="component" value="Chromosome"/>
</dbReference>
<keyword evidence="1" id="KW-0812">Transmembrane</keyword>
<dbReference type="AlphaFoldDB" id="M9SJ27"/>
<name>M9SJ27_METAX</name>
<protein>
    <submittedName>
        <fullName evidence="2">Uncharacterized protein</fullName>
    </submittedName>
</protein>
<dbReference type="InParanoid" id="M9SJ27"/>
<feature type="transmembrane region" description="Helical" evidence="1">
    <location>
        <begin position="27"/>
        <end position="44"/>
    </location>
</feature>
<organism evidence="2 3">
    <name type="scientific">Methanomethylophilus alvi (strain Mx1201)</name>
    <dbReference type="NCBI Taxonomy" id="1236689"/>
    <lineage>
        <taxon>Archaea</taxon>
        <taxon>Methanobacteriati</taxon>
        <taxon>Thermoplasmatota</taxon>
        <taxon>Thermoplasmata</taxon>
        <taxon>Methanomassiliicoccales</taxon>
        <taxon>Methanomethylophilaceae</taxon>
        <taxon>Methanomethylophilus</taxon>
    </lineage>
</organism>
<proteinExistence type="predicted"/>
<accession>M9SJ27</accession>
<keyword evidence="1" id="KW-0472">Membrane</keyword>
<keyword evidence="3" id="KW-1185">Reference proteome</keyword>
<evidence type="ECO:0000313" key="2">
    <source>
        <dbReference type="EMBL" id="AGI85532.1"/>
    </source>
</evidence>